<dbReference type="GO" id="GO:0009244">
    <property type="term" value="P:lipopolysaccharide core region biosynthetic process"/>
    <property type="evidence" value="ECO:0007669"/>
    <property type="project" value="TreeGrafter"/>
</dbReference>
<dbReference type="GO" id="GO:0008713">
    <property type="term" value="F:ADP-heptose-lipopolysaccharide heptosyltransferase activity"/>
    <property type="evidence" value="ECO:0007669"/>
    <property type="project" value="TreeGrafter"/>
</dbReference>
<dbReference type="AlphaFoldDB" id="A0A2N8TCU0"/>
<dbReference type="SUPFAM" id="SSF53756">
    <property type="entry name" value="UDP-Glycosyltransferase/glycogen phosphorylase"/>
    <property type="match status" value="1"/>
</dbReference>
<keyword evidence="2" id="KW-1185">Reference proteome</keyword>
<dbReference type="Gene3D" id="3.40.50.2000">
    <property type="entry name" value="Glycogen Phosphorylase B"/>
    <property type="match status" value="1"/>
</dbReference>
<sequence length="72" mass="7472">MIPDRTAHAIRPRLLVLRALGLGDLLAGVPALRALRRAQPEHELVLATPAELAPVAEATGAVDRLLPAAAPG</sequence>
<keyword evidence="1" id="KW-0808">Transferase</keyword>
<evidence type="ECO:0000313" key="2">
    <source>
        <dbReference type="Proteomes" id="UP000235943"/>
    </source>
</evidence>
<reference evidence="1 2" key="1">
    <citation type="submission" date="2018-01" db="EMBL/GenBank/DDBJ databases">
        <title>Draft genome sequence of Streptomyces sp. 13K301.</title>
        <authorList>
            <person name="Sahin N."/>
            <person name="Saygin H."/>
            <person name="Ay H."/>
        </authorList>
    </citation>
    <scope>NUCLEOTIDE SEQUENCE [LARGE SCALE GENOMIC DNA]</scope>
    <source>
        <strain evidence="1 2">13K301</strain>
    </source>
</reference>
<gene>
    <name evidence="1" type="ORF">C1J00_40090</name>
</gene>
<evidence type="ECO:0000313" key="1">
    <source>
        <dbReference type="EMBL" id="PNG16774.1"/>
    </source>
</evidence>
<dbReference type="PANTHER" id="PTHR30160">
    <property type="entry name" value="TETRAACYLDISACCHARIDE 4'-KINASE-RELATED"/>
    <property type="match status" value="1"/>
</dbReference>
<proteinExistence type="predicted"/>
<dbReference type="GO" id="GO:0005829">
    <property type="term" value="C:cytosol"/>
    <property type="evidence" value="ECO:0007669"/>
    <property type="project" value="TreeGrafter"/>
</dbReference>
<accession>A0A2N8TCU0</accession>
<name>A0A2N8TCU0_9ACTN</name>
<dbReference type="RefSeq" id="WP_146046361.1">
    <property type="nucleotide sequence ID" value="NZ_POUC01000603.1"/>
</dbReference>
<organism evidence="1 2">
    <name type="scientific">Streptomyces cahuitamycinicus</name>
    <dbReference type="NCBI Taxonomy" id="2070367"/>
    <lineage>
        <taxon>Bacteria</taxon>
        <taxon>Bacillati</taxon>
        <taxon>Actinomycetota</taxon>
        <taxon>Actinomycetes</taxon>
        <taxon>Kitasatosporales</taxon>
        <taxon>Streptomycetaceae</taxon>
        <taxon>Streptomyces</taxon>
    </lineage>
</organism>
<feature type="non-terminal residue" evidence="1">
    <location>
        <position position="72"/>
    </location>
</feature>
<dbReference type="PANTHER" id="PTHR30160:SF1">
    <property type="entry name" value="LIPOPOLYSACCHARIDE 1,2-N-ACETYLGLUCOSAMINETRANSFERASE-RELATED"/>
    <property type="match status" value="1"/>
</dbReference>
<comment type="caution">
    <text evidence="1">The sequence shown here is derived from an EMBL/GenBank/DDBJ whole genome shotgun (WGS) entry which is preliminary data.</text>
</comment>
<dbReference type="InterPro" id="IPR051199">
    <property type="entry name" value="LPS_LOS_Heptosyltrfase"/>
</dbReference>
<protein>
    <submittedName>
        <fullName evidence="1">Glycosyl transferase</fullName>
    </submittedName>
</protein>
<dbReference type="EMBL" id="POUC01000603">
    <property type="protein sequence ID" value="PNG16774.1"/>
    <property type="molecule type" value="Genomic_DNA"/>
</dbReference>
<dbReference type="Proteomes" id="UP000235943">
    <property type="component" value="Unassembled WGS sequence"/>
</dbReference>